<reference evidence="3" key="1">
    <citation type="journal article" date="2014" name="Int. J. Syst. Evol. Microbiol.">
        <title>Complete genome sequence of Corynebacterium casei LMG S-19264T (=DSM 44701T), isolated from a smear-ripened cheese.</title>
        <authorList>
            <consortium name="US DOE Joint Genome Institute (JGI-PGF)"/>
            <person name="Walter F."/>
            <person name="Albersmeier A."/>
            <person name="Kalinowski J."/>
            <person name="Ruckert C."/>
        </authorList>
    </citation>
    <scope>NUCLEOTIDE SEQUENCE</scope>
    <source>
        <strain evidence="3">KCTC 12711</strain>
    </source>
</reference>
<evidence type="ECO:0000259" key="1">
    <source>
        <dbReference type="Pfam" id="PF00108"/>
    </source>
</evidence>
<dbReference type="RefSeq" id="WP_189402905.1">
    <property type="nucleotide sequence ID" value="NZ_BMXA01000009.1"/>
</dbReference>
<dbReference type="AlphaFoldDB" id="A0A918S5D5"/>
<dbReference type="PIRSF" id="PIRSF000429">
    <property type="entry name" value="Ac-CoA_Ac_transf"/>
    <property type="match status" value="1"/>
</dbReference>
<dbReference type="InterPro" id="IPR002155">
    <property type="entry name" value="Thiolase"/>
</dbReference>
<name>A0A918S5D5_9GAMM</name>
<evidence type="ECO:0000313" key="4">
    <source>
        <dbReference type="Proteomes" id="UP000614811"/>
    </source>
</evidence>
<evidence type="ECO:0000313" key="3">
    <source>
        <dbReference type="EMBL" id="GHA21168.1"/>
    </source>
</evidence>
<dbReference type="Proteomes" id="UP000614811">
    <property type="component" value="Unassembled WGS sequence"/>
</dbReference>
<dbReference type="NCBIfam" id="NF004936">
    <property type="entry name" value="PRK06289.1"/>
    <property type="match status" value="1"/>
</dbReference>
<dbReference type="Pfam" id="PF00108">
    <property type="entry name" value="Thiolase_N"/>
    <property type="match status" value="1"/>
</dbReference>
<keyword evidence="4" id="KW-1185">Reference proteome</keyword>
<dbReference type="Pfam" id="PF22691">
    <property type="entry name" value="Thiolase_C_1"/>
    <property type="match status" value="1"/>
</dbReference>
<proteinExistence type="predicted"/>
<reference evidence="3" key="2">
    <citation type="submission" date="2020-09" db="EMBL/GenBank/DDBJ databases">
        <authorList>
            <person name="Sun Q."/>
            <person name="Kim S."/>
        </authorList>
    </citation>
    <scope>NUCLEOTIDE SEQUENCE</scope>
    <source>
        <strain evidence="3">KCTC 12711</strain>
    </source>
</reference>
<dbReference type="EMBL" id="BMXA01000009">
    <property type="protein sequence ID" value="GHA21168.1"/>
    <property type="molecule type" value="Genomic_DNA"/>
</dbReference>
<dbReference type="CDD" id="cd00829">
    <property type="entry name" value="SCP-x_thiolase"/>
    <property type="match status" value="1"/>
</dbReference>
<feature type="domain" description="Thiolase N-terminal" evidence="1">
    <location>
        <begin position="7"/>
        <end position="234"/>
    </location>
</feature>
<sequence length="409" mass="44626">MKSEPIYILGGHQTDLSRNIAREGASIFDLFAEVTRQAIDNANINPDHIGVGHVANFESALYTEQSHLGGFFGHVDPALTYLPASRHEAACASGSMALLAAMADLKSENYDTACVVGLEVMRCNSDQKDRLKGAGWVGEEWQDADYMWPAAFSDLIEFYQDRYGLERAHLAAISKKNFANARSNPNAQSRNWDIQPSAYASEIESINPTIHSHIRKLDCGQVTDGAAALILANQRGAEAYANSHRISVQRLPKITGWGHVNAPMRFAEKLRLAHQSKSMPFPHVQQTVIQALTRAGLQIKHIDGIELHDCFNITEYLILDHMGLRPNGEIWQAIESGYFEKTGVLPVNASGGLIGLGHPVGATGIRMVLDCYKQVTGTAGDTQIDNAKTMMTFNVGGSTTTCASFVVEA</sequence>
<dbReference type="InterPro" id="IPR020616">
    <property type="entry name" value="Thiolase_N"/>
</dbReference>
<dbReference type="InterPro" id="IPR055140">
    <property type="entry name" value="Thiolase_C_2"/>
</dbReference>
<organism evidence="3 4">
    <name type="scientific">Arenicella chitinivorans</name>
    <dbReference type="NCBI Taxonomy" id="1329800"/>
    <lineage>
        <taxon>Bacteria</taxon>
        <taxon>Pseudomonadati</taxon>
        <taxon>Pseudomonadota</taxon>
        <taxon>Gammaproteobacteria</taxon>
        <taxon>Arenicellales</taxon>
        <taxon>Arenicellaceae</taxon>
        <taxon>Arenicella</taxon>
    </lineage>
</organism>
<accession>A0A918S5D5</accession>
<dbReference type="PANTHER" id="PTHR42870">
    <property type="entry name" value="ACETYL-COA C-ACETYLTRANSFERASE"/>
    <property type="match status" value="1"/>
</dbReference>
<dbReference type="SUPFAM" id="SSF53901">
    <property type="entry name" value="Thiolase-like"/>
    <property type="match status" value="2"/>
</dbReference>
<evidence type="ECO:0000259" key="2">
    <source>
        <dbReference type="Pfam" id="PF22691"/>
    </source>
</evidence>
<dbReference type="GO" id="GO:0003988">
    <property type="term" value="F:acetyl-CoA C-acyltransferase activity"/>
    <property type="evidence" value="ECO:0007669"/>
    <property type="project" value="UniProtKB-ARBA"/>
</dbReference>
<dbReference type="InterPro" id="IPR016039">
    <property type="entry name" value="Thiolase-like"/>
</dbReference>
<feature type="domain" description="Thiolase C-terminal" evidence="2">
    <location>
        <begin position="274"/>
        <end position="406"/>
    </location>
</feature>
<comment type="caution">
    <text evidence="3">The sequence shown here is derived from an EMBL/GenBank/DDBJ whole genome shotgun (WGS) entry which is preliminary data.</text>
</comment>
<protein>
    <submittedName>
        <fullName evidence="3">Acetyl-CoA acetyltransferase</fullName>
    </submittedName>
</protein>
<gene>
    <name evidence="3" type="ORF">GCM10008090_33910</name>
</gene>
<dbReference type="Gene3D" id="3.40.47.10">
    <property type="match status" value="1"/>
</dbReference>
<dbReference type="PANTHER" id="PTHR42870:SF1">
    <property type="entry name" value="NON-SPECIFIC LIPID-TRANSFER PROTEIN-LIKE 2"/>
    <property type="match status" value="1"/>
</dbReference>